<keyword evidence="3" id="KW-1185">Reference proteome</keyword>
<keyword evidence="1" id="KW-0812">Transmembrane</keyword>
<organism evidence="2 3">
    <name type="scientific">Hafnia psychrotolerans</name>
    <dbReference type="NCBI Taxonomy" id="1477018"/>
    <lineage>
        <taxon>Bacteria</taxon>
        <taxon>Pseudomonadati</taxon>
        <taxon>Pseudomonadota</taxon>
        <taxon>Gammaproteobacteria</taxon>
        <taxon>Enterobacterales</taxon>
        <taxon>Hafniaceae</taxon>
        <taxon>Hafnia</taxon>
    </lineage>
</organism>
<evidence type="ECO:0000313" key="2">
    <source>
        <dbReference type="EMBL" id="GGA49741.1"/>
    </source>
</evidence>
<dbReference type="RefSeq" id="WP_188473988.1">
    <property type="nucleotide sequence ID" value="NZ_BMFZ01000006.1"/>
</dbReference>
<gene>
    <name evidence="2" type="ORF">GCM10011328_26350</name>
</gene>
<evidence type="ECO:0008006" key="4">
    <source>
        <dbReference type="Google" id="ProtNLM"/>
    </source>
</evidence>
<protein>
    <recommendedName>
        <fullName evidence="4">DUF2489 domain-containing protein</fullName>
    </recommendedName>
</protein>
<name>A0ABQ1GUF6_9GAMM</name>
<evidence type="ECO:0000256" key="1">
    <source>
        <dbReference type="SAM" id="Phobius"/>
    </source>
</evidence>
<proteinExistence type="predicted"/>
<comment type="caution">
    <text evidence="2">The sequence shown here is derived from an EMBL/GenBank/DDBJ whole genome shotgun (WGS) entry which is preliminary data.</text>
</comment>
<dbReference type="Proteomes" id="UP000627464">
    <property type="component" value="Unassembled WGS sequence"/>
</dbReference>
<reference evidence="3" key="1">
    <citation type="journal article" date="2019" name="Int. J. Syst. Evol. Microbiol.">
        <title>The Global Catalogue of Microorganisms (GCM) 10K type strain sequencing project: providing services to taxonomists for standard genome sequencing and annotation.</title>
        <authorList>
            <consortium name="The Broad Institute Genomics Platform"/>
            <consortium name="The Broad Institute Genome Sequencing Center for Infectious Disease"/>
            <person name="Wu L."/>
            <person name="Ma J."/>
        </authorList>
    </citation>
    <scope>NUCLEOTIDE SEQUENCE [LARGE SCALE GENOMIC DNA]</scope>
    <source>
        <strain evidence="3">CGMCC 1.12806</strain>
    </source>
</reference>
<sequence>MATETVAAVTQFPWAALITALAGLSGGLGGALLANRFADKRWNQQITYEKEKEKAKILREKGEELHVLVSKWSKSTINYQLCQLRVVAGKLTESQFHDVMEKNPSEPGVHDRLETLLFLYFPEFEVHMKSVRNRLSEGNSAYDDVIKGVMSRGEGFERVERASNETELELENIKLGIRQMLKKLN</sequence>
<keyword evidence="1" id="KW-0472">Membrane</keyword>
<keyword evidence="1" id="KW-1133">Transmembrane helix</keyword>
<feature type="transmembrane region" description="Helical" evidence="1">
    <location>
        <begin position="12"/>
        <end position="34"/>
    </location>
</feature>
<dbReference type="EMBL" id="BMFZ01000006">
    <property type="protein sequence ID" value="GGA49741.1"/>
    <property type="molecule type" value="Genomic_DNA"/>
</dbReference>
<evidence type="ECO:0000313" key="3">
    <source>
        <dbReference type="Proteomes" id="UP000627464"/>
    </source>
</evidence>
<accession>A0ABQ1GUF6</accession>